<evidence type="ECO:0000256" key="1">
    <source>
        <dbReference type="SAM" id="MobiDB-lite"/>
    </source>
</evidence>
<evidence type="ECO:0000313" key="3">
    <source>
        <dbReference type="Proteomes" id="UP000824998"/>
    </source>
</evidence>
<proteinExistence type="predicted"/>
<organism evidence="2 3">
    <name type="scientific">Amylocarpus encephaloides</name>
    <dbReference type="NCBI Taxonomy" id="45428"/>
    <lineage>
        <taxon>Eukaryota</taxon>
        <taxon>Fungi</taxon>
        <taxon>Dikarya</taxon>
        <taxon>Ascomycota</taxon>
        <taxon>Pezizomycotina</taxon>
        <taxon>Leotiomycetes</taxon>
        <taxon>Helotiales</taxon>
        <taxon>Helotiales incertae sedis</taxon>
        <taxon>Amylocarpus</taxon>
    </lineage>
</organism>
<protein>
    <submittedName>
        <fullName evidence="2">Uncharacterized protein</fullName>
    </submittedName>
</protein>
<dbReference type="EMBL" id="MU251895">
    <property type="protein sequence ID" value="KAG9228603.1"/>
    <property type="molecule type" value="Genomic_DNA"/>
</dbReference>
<dbReference type="AlphaFoldDB" id="A0A9P7Y8W7"/>
<dbReference type="Proteomes" id="UP000824998">
    <property type="component" value="Unassembled WGS sequence"/>
</dbReference>
<feature type="region of interest" description="Disordered" evidence="1">
    <location>
        <begin position="65"/>
        <end position="93"/>
    </location>
</feature>
<accession>A0A9P7Y8W7</accession>
<name>A0A9P7Y8W7_9HELO</name>
<keyword evidence="3" id="KW-1185">Reference proteome</keyword>
<evidence type="ECO:0000313" key="2">
    <source>
        <dbReference type="EMBL" id="KAG9228603.1"/>
    </source>
</evidence>
<sequence>MEHLENLHRKNFGLLLLGTSTVNASKLLCTRDKKEKLLGRQWTSGGLVESQIKQPWLFSEQLEQKGENRNSRALGPASVAAEKMAGKPSDPGQPTACNVFGTISIEGSGEAHFGNITQSLTNRGCSSDNIYVANEFKHTTIKSELLIIHQGDIGVSMVGNNFGHIDIKSIKVAPLFGNVDTMETKKTWVEEVQERYK</sequence>
<reference evidence="2" key="1">
    <citation type="journal article" date="2021" name="IMA Fungus">
        <title>Genomic characterization of three marine fungi, including Emericellopsis atlantica sp. nov. with signatures of a generalist lifestyle and marine biomass degradation.</title>
        <authorList>
            <person name="Hagestad O.C."/>
            <person name="Hou L."/>
            <person name="Andersen J.H."/>
            <person name="Hansen E.H."/>
            <person name="Altermark B."/>
            <person name="Li C."/>
            <person name="Kuhnert E."/>
            <person name="Cox R.J."/>
            <person name="Crous P.W."/>
            <person name="Spatafora J.W."/>
            <person name="Lail K."/>
            <person name="Amirebrahimi M."/>
            <person name="Lipzen A."/>
            <person name="Pangilinan J."/>
            <person name="Andreopoulos W."/>
            <person name="Hayes R.D."/>
            <person name="Ng V."/>
            <person name="Grigoriev I.V."/>
            <person name="Jackson S.A."/>
            <person name="Sutton T.D.S."/>
            <person name="Dobson A.D.W."/>
            <person name="Rama T."/>
        </authorList>
    </citation>
    <scope>NUCLEOTIDE SEQUENCE</scope>
    <source>
        <strain evidence="2">TRa018bII</strain>
    </source>
</reference>
<comment type="caution">
    <text evidence="2">The sequence shown here is derived from an EMBL/GenBank/DDBJ whole genome shotgun (WGS) entry which is preliminary data.</text>
</comment>
<gene>
    <name evidence="2" type="ORF">BJ875DRAFT_446720</name>
</gene>